<evidence type="ECO:0000313" key="2">
    <source>
        <dbReference type="Proteomes" id="UP000433181"/>
    </source>
</evidence>
<proteinExistence type="predicted"/>
<keyword evidence="2" id="KW-1185">Reference proteome</keyword>
<dbReference type="GeneID" id="96779680"/>
<name>A0A6I2UKR7_9FIRM</name>
<accession>A0A6I2UKR7</accession>
<dbReference type="RefSeq" id="WP_154407899.1">
    <property type="nucleotide sequence ID" value="NZ_VUNR01000032.1"/>
</dbReference>
<dbReference type="Proteomes" id="UP000433181">
    <property type="component" value="Unassembled WGS sequence"/>
</dbReference>
<gene>
    <name evidence="1" type="ORF">FYJ84_12160</name>
</gene>
<sequence length="102" mass="11030">MKINKQELLDTVNKLMEKIGQDEAFARALAEKQTSAEVAEFLLANGISISKDTIDAVIDMLKKEASGSAKVELSEDALDNVAAGMAVRPPSLARFVNWGGMY</sequence>
<organism evidence="1 2">
    <name type="scientific">Anaerovibrio slackiae</name>
    <dbReference type="NCBI Taxonomy" id="2652309"/>
    <lineage>
        <taxon>Bacteria</taxon>
        <taxon>Bacillati</taxon>
        <taxon>Bacillota</taxon>
        <taxon>Negativicutes</taxon>
        <taxon>Selenomonadales</taxon>
        <taxon>Selenomonadaceae</taxon>
        <taxon>Anaerovibrio</taxon>
    </lineage>
</organism>
<protein>
    <recommendedName>
        <fullName evidence="3">Nif11 domain-containing protein</fullName>
    </recommendedName>
</protein>
<dbReference type="AlphaFoldDB" id="A0A6I2UKR7"/>
<evidence type="ECO:0008006" key="3">
    <source>
        <dbReference type="Google" id="ProtNLM"/>
    </source>
</evidence>
<dbReference type="EMBL" id="VUNR01000032">
    <property type="protein sequence ID" value="MSU09731.1"/>
    <property type="molecule type" value="Genomic_DNA"/>
</dbReference>
<reference evidence="1 2" key="1">
    <citation type="submission" date="2019-08" db="EMBL/GenBank/DDBJ databases">
        <title>In-depth cultivation of the pig gut microbiome towards novel bacterial diversity and tailored functional studies.</title>
        <authorList>
            <person name="Wylensek D."/>
            <person name="Hitch T.C.A."/>
            <person name="Clavel T."/>
        </authorList>
    </citation>
    <scope>NUCLEOTIDE SEQUENCE [LARGE SCALE GENOMIC DNA]</scope>
    <source>
        <strain evidence="1 2">WCA-693-APC-5D-A</strain>
    </source>
</reference>
<comment type="caution">
    <text evidence="1">The sequence shown here is derived from an EMBL/GenBank/DDBJ whole genome shotgun (WGS) entry which is preliminary data.</text>
</comment>
<evidence type="ECO:0000313" key="1">
    <source>
        <dbReference type="EMBL" id="MSU09731.1"/>
    </source>
</evidence>